<evidence type="ECO:0000313" key="1">
    <source>
        <dbReference type="EMBL" id="KAK3085441.1"/>
    </source>
</evidence>
<keyword evidence="2" id="KW-1185">Reference proteome</keyword>
<sequence length="185" mass="21023">MVQDFLKKQLETKGRRLLIPQEAGLAIVKGAVLFGHQPSAIESRILRYTYGFNLRVPFKEGIHPESNKVVEDDGQVKCKGAFRPFVNAGTSVTTGEVIKKTITLGSRETDSLVVYYRTASDVILTNDRRLNKLFSIKLRDILPNDAENRQPMTYQFMFGETEVESEILLPKMNFCGKVSYKFKLQ</sequence>
<protein>
    <submittedName>
        <fullName evidence="1">Uncharacterized protein</fullName>
    </submittedName>
</protein>
<organism evidence="1 2">
    <name type="scientific">Pinctada imbricata</name>
    <name type="common">Atlantic pearl-oyster</name>
    <name type="synonym">Pinctada martensii</name>
    <dbReference type="NCBI Taxonomy" id="66713"/>
    <lineage>
        <taxon>Eukaryota</taxon>
        <taxon>Metazoa</taxon>
        <taxon>Spiralia</taxon>
        <taxon>Lophotrochozoa</taxon>
        <taxon>Mollusca</taxon>
        <taxon>Bivalvia</taxon>
        <taxon>Autobranchia</taxon>
        <taxon>Pteriomorphia</taxon>
        <taxon>Pterioida</taxon>
        <taxon>Pterioidea</taxon>
        <taxon>Pteriidae</taxon>
        <taxon>Pinctada</taxon>
    </lineage>
</organism>
<dbReference type="PANTHER" id="PTHR14187:SF5">
    <property type="entry name" value="HEAT SHOCK 70 KDA PROTEIN 12A"/>
    <property type="match status" value="1"/>
</dbReference>
<evidence type="ECO:0000313" key="2">
    <source>
        <dbReference type="Proteomes" id="UP001186944"/>
    </source>
</evidence>
<dbReference type="AlphaFoldDB" id="A0AA89BS45"/>
<gene>
    <name evidence="1" type="ORF">FSP39_003325</name>
</gene>
<proteinExistence type="predicted"/>
<dbReference type="Proteomes" id="UP001186944">
    <property type="component" value="Unassembled WGS sequence"/>
</dbReference>
<reference evidence="1" key="1">
    <citation type="submission" date="2019-08" db="EMBL/GenBank/DDBJ databases">
        <title>The improved chromosome-level genome for the pearl oyster Pinctada fucata martensii using PacBio sequencing and Hi-C.</title>
        <authorList>
            <person name="Zheng Z."/>
        </authorList>
    </citation>
    <scope>NUCLEOTIDE SEQUENCE</scope>
    <source>
        <strain evidence="1">ZZ-2019</strain>
        <tissue evidence="1">Adductor muscle</tissue>
    </source>
</reference>
<dbReference type="EMBL" id="VSWD01000012">
    <property type="protein sequence ID" value="KAK3085441.1"/>
    <property type="molecule type" value="Genomic_DNA"/>
</dbReference>
<accession>A0AA89BS45</accession>
<dbReference type="PANTHER" id="PTHR14187">
    <property type="entry name" value="ALPHA KINASE/ELONGATION FACTOR 2 KINASE"/>
    <property type="match status" value="1"/>
</dbReference>
<comment type="caution">
    <text evidence="1">The sequence shown here is derived from an EMBL/GenBank/DDBJ whole genome shotgun (WGS) entry which is preliminary data.</text>
</comment>
<name>A0AA89BS45_PINIB</name>